<dbReference type="InterPro" id="IPR011333">
    <property type="entry name" value="SKP1/BTB/POZ_sf"/>
</dbReference>
<dbReference type="Pfam" id="PF00651">
    <property type="entry name" value="BTB"/>
    <property type="match status" value="1"/>
</dbReference>
<organism evidence="8 9">
    <name type="scientific">Eragrostis curvula</name>
    <name type="common">weeping love grass</name>
    <dbReference type="NCBI Taxonomy" id="38414"/>
    <lineage>
        <taxon>Eukaryota</taxon>
        <taxon>Viridiplantae</taxon>
        <taxon>Streptophyta</taxon>
        <taxon>Embryophyta</taxon>
        <taxon>Tracheophyta</taxon>
        <taxon>Spermatophyta</taxon>
        <taxon>Magnoliopsida</taxon>
        <taxon>Liliopsida</taxon>
        <taxon>Poales</taxon>
        <taxon>Poaceae</taxon>
        <taxon>PACMAD clade</taxon>
        <taxon>Chloridoideae</taxon>
        <taxon>Eragrostideae</taxon>
        <taxon>Eragrostidinae</taxon>
        <taxon>Eragrostis</taxon>
    </lineage>
</organism>
<comment type="pathway">
    <text evidence="2">Protein modification; protein ubiquitination.</text>
</comment>
<evidence type="ECO:0000256" key="4">
    <source>
        <dbReference type="ARBA" id="ARBA00022786"/>
    </source>
</evidence>
<dbReference type="Gramene" id="TVU09220">
    <property type="protein sequence ID" value="TVU09220"/>
    <property type="gene ID" value="EJB05_42668"/>
</dbReference>
<keyword evidence="9" id="KW-1185">Reference proteome</keyword>
<dbReference type="InterPro" id="IPR000210">
    <property type="entry name" value="BTB/POZ_dom"/>
</dbReference>
<comment type="subcellular location">
    <subcellularLocation>
        <location evidence="1">Nucleus</location>
    </subcellularLocation>
</comment>
<dbReference type="Proteomes" id="UP000324897">
    <property type="component" value="Chromosome 3"/>
</dbReference>
<gene>
    <name evidence="8" type="ORF">EJB05_42668</name>
</gene>
<evidence type="ECO:0000256" key="5">
    <source>
        <dbReference type="ARBA" id="ARBA00023242"/>
    </source>
</evidence>
<dbReference type="CDD" id="cd14733">
    <property type="entry name" value="BACK"/>
    <property type="match status" value="1"/>
</dbReference>
<protein>
    <submittedName>
        <fullName evidence="8">Uncharacterized protein</fullName>
    </submittedName>
</protein>
<feature type="domain" description="BPM/SPOP BACK" evidence="7">
    <location>
        <begin position="67"/>
        <end position="115"/>
    </location>
</feature>
<evidence type="ECO:0000313" key="9">
    <source>
        <dbReference type="Proteomes" id="UP000324897"/>
    </source>
</evidence>
<keyword evidence="4" id="KW-0833">Ubl conjugation pathway</keyword>
<evidence type="ECO:0000259" key="7">
    <source>
        <dbReference type="Pfam" id="PF24570"/>
    </source>
</evidence>
<evidence type="ECO:0000256" key="1">
    <source>
        <dbReference type="ARBA" id="ARBA00004123"/>
    </source>
</evidence>
<dbReference type="OrthoDB" id="583614at2759"/>
<sequence>MSAPTFGYMLHYMYHGVLPAAIIETDTTSASWLLEVERLFGAADRYGVDTLRQMCEEMLCSNISASTVLSDWVFAEERSCHKLKSRCLEFLAVGENFKEVALTDEYIDLIKNYPSFRLQVRNHFKRASAEEITANTVALLKKYCEHCSAAEEILRTL</sequence>
<dbReference type="EMBL" id="RWGY01000039">
    <property type="protein sequence ID" value="TVU09220.1"/>
    <property type="molecule type" value="Genomic_DNA"/>
</dbReference>
<evidence type="ECO:0000256" key="3">
    <source>
        <dbReference type="ARBA" id="ARBA00010846"/>
    </source>
</evidence>
<dbReference type="GO" id="GO:0005634">
    <property type="term" value="C:nucleus"/>
    <property type="evidence" value="ECO:0007669"/>
    <property type="project" value="UniProtKB-SubCell"/>
</dbReference>
<comment type="caution">
    <text evidence="8">The sequence shown here is derived from an EMBL/GenBank/DDBJ whole genome shotgun (WGS) entry which is preliminary data.</text>
</comment>
<dbReference type="InterPro" id="IPR056423">
    <property type="entry name" value="BACK_BPM_SPOP"/>
</dbReference>
<dbReference type="AlphaFoldDB" id="A0A5J9TCT4"/>
<dbReference type="SUPFAM" id="SSF54695">
    <property type="entry name" value="POZ domain"/>
    <property type="match status" value="1"/>
</dbReference>
<name>A0A5J9TCT4_9POAL</name>
<evidence type="ECO:0000313" key="8">
    <source>
        <dbReference type="EMBL" id="TVU09220.1"/>
    </source>
</evidence>
<evidence type="ECO:0000259" key="6">
    <source>
        <dbReference type="Pfam" id="PF00651"/>
    </source>
</evidence>
<feature type="domain" description="BTB" evidence="6">
    <location>
        <begin position="1"/>
        <end position="62"/>
    </location>
</feature>
<comment type="similarity">
    <text evidence="3">Belongs to the Tdpoz family.</text>
</comment>
<keyword evidence="5" id="KW-0539">Nucleus</keyword>
<proteinExistence type="inferred from homology"/>
<feature type="non-terminal residue" evidence="8">
    <location>
        <position position="1"/>
    </location>
</feature>
<dbReference type="PANTHER" id="PTHR24413">
    <property type="entry name" value="SPECKLE-TYPE POZ PROTEIN"/>
    <property type="match status" value="1"/>
</dbReference>
<accession>A0A5J9TCT4</accession>
<dbReference type="Gene3D" id="1.25.40.420">
    <property type="match status" value="1"/>
</dbReference>
<dbReference type="Gene3D" id="3.30.710.10">
    <property type="entry name" value="Potassium Channel Kv1.1, Chain A"/>
    <property type="match status" value="1"/>
</dbReference>
<reference evidence="8 9" key="1">
    <citation type="journal article" date="2019" name="Sci. Rep.">
        <title>A high-quality genome of Eragrostis curvula grass provides insights into Poaceae evolution and supports new strategies to enhance forage quality.</title>
        <authorList>
            <person name="Carballo J."/>
            <person name="Santos B.A.C.M."/>
            <person name="Zappacosta D."/>
            <person name="Garbus I."/>
            <person name="Selva J.P."/>
            <person name="Gallo C.A."/>
            <person name="Diaz A."/>
            <person name="Albertini E."/>
            <person name="Caccamo M."/>
            <person name="Echenique V."/>
        </authorList>
    </citation>
    <scope>NUCLEOTIDE SEQUENCE [LARGE SCALE GENOMIC DNA]</scope>
    <source>
        <strain evidence="9">cv. Victoria</strain>
        <tissue evidence="8">Leaf</tissue>
    </source>
</reference>
<evidence type="ECO:0000256" key="2">
    <source>
        <dbReference type="ARBA" id="ARBA00004906"/>
    </source>
</evidence>
<dbReference type="Pfam" id="PF24570">
    <property type="entry name" value="BACK_BPM_SPOP"/>
    <property type="match status" value="1"/>
</dbReference>